<dbReference type="Gene3D" id="3.30.300.30">
    <property type="match status" value="1"/>
</dbReference>
<dbReference type="SUPFAM" id="SSF56801">
    <property type="entry name" value="Acetyl-CoA synthetase-like"/>
    <property type="match status" value="1"/>
</dbReference>
<organism evidence="3 4">
    <name type="scientific">Pseudonocardia xishanensis</name>
    <dbReference type="NCBI Taxonomy" id="630995"/>
    <lineage>
        <taxon>Bacteria</taxon>
        <taxon>Bacillati</taxon>
        <taxon>Actinomycetota</taxon>
        <taxon>Actinomycetes</taxon>
        <taxon>Pseudonocardiales</taxon>
        <taxon>Pseudonocardiaceae</taxon>
        <taxon>Pseudonocardia</taxon>
    </lineage>
</organism>
<dbReference type="RefSeq" id="WP_345419441.1">
    <property type="nucleotide sequence ID" value="NZ_BAABGT010000041.1"/>
</dbReference>
<dbReference type="Proteomes" id="UP001501598">
    <property type="component" value="Unassembled WGS sequence"/>
</dbReference>
<dbReference type="InterPro" id="IPR045851">
    <property type="entry name" value="AMP-bd_C_sf"/>
</dbReference>
<dbReference type="InterPro" id="IPR042099">
    <property type="entry name" value="ANL_N_sf"/>
</dbReference>
<sequence length="507" mass="53546">MSGTVVDALRWWVHTVPGHPAIDFDGDVLDYAALDGWSDGVAHRLRDTGVGPGDRVGIVGANSVEWCVAALGAWKVGAVVCGFNQRFLAAELGALVELCEPTVVVGDAAHLPLLDEVLAAGAVFAPLGLEEVVGAARGGEHPPTPAHDAQPDDPTAIVFTSGTTGTPKGVVFTHRTIAGIMHEWSLGEPVAPNDLRVLLVLPMFTAAGVVWGLARSLVQGGTLYLQPRFDPPRALDVLQQARITTFTGPPILFEQVSQVPGFESARMEHLTTAWVGGARVPVPLLEKWRPRGVALRQIYGQTEIGGTATAMSAEGALVHPDKCGTGGVFTRIRVVDADDRDCAPGEVGEIVMRGPGMLPGYWRNEEATKQALRGGWLHTGDLGTLDADGLLTYVDRMGEMINSGGLKISPAELETVLAQAPGVAEVAVIPVSDDKFGETPAAVVHADGDLDPAALVAFASARLADYKVPRYVIAHDGPLPRMASGKVAKRDLRGVYADAAERFPRVR</sequence>
<evidence type="ECO:0000313" key="4">
    <source>
        <dbReference type="Proteomes" id="UP001501598"/>
    </source>
</evidence>
<protein>
    <submittedName>
        <fullName evidence="3">Long-chain fatty acid--CoA ligase</fullName>
    </submittedName>
</protein>
<dbReference type="GO" id="GO:0016874">
    <property type="term" value="F:ligase activity"/>
    <property type="evidence" value="ECO:0007669"/>
    <property type="project" value="UniProtKB-KW"/>
</dbReference>
<dbReference type="InterPro" id="IPR025110">
    <property type="entry name" value="AMP-bd_C"/>
</dbReference>
<evidence type="ECO:0000313" key="3">
    <source>
        <dbReference type="EMBL" id="GAA4548825.1"/>
    </source>
</evidence>
<dbReference type="PROSITE" id="PS00455">
    <property type="entry name" value="AMP_BINDING"/>
    <property type="match status" value="1"/>
</dbReference>
<dbReference type="InterPro" id="IPR000873">
    <property type="entry name" value="AMP-dep_synth/lig_dom"/>
</dbReference>
<dbReference type="InterPro" id="IPR020845">
    <property type="entry name" value="AMP-binding_CS"/>
</dbReference>
<reference evidence="4" key="1">
    <citation type="journal article" date="2019" name="Int. J. Syst. Evol. Microbiol.">
        <title>The Global Catalogue of Microorganisms (GCM) 10K type strain sequencing project: providing services to taxonomists for standard genome sequencing and annotation.</title>
        <authorList>
            <consortium name="The Broad Institute Genomics Platform"/>
            <consortium name="The Broad Institute Genome Sequencing Center for Infectious Disease"/>
            <person name="Wu L."/>
            <person name="Ma J."/>
        </authorList>
    </citation>
    <scope>NUCLEOTIDE SEQUENCE [LARGE SCALE GENOMIC DNA]</scope>
    <source>
        <strain evidence="4">JCM 17906</strain>
    </source>
</reference>
<dbReference type="Pfam" id="PF00501">
    <property type="entry name" value="AMP-binding"/>
    <property type="match status" value="1"/>
</dbReference>
<dbReference type="EMBL" id="BAABGT010000041">
    <property type="protein sequence ID" value="GAA4548825.1"/>
    <property type="molecule type" value="Genomic_DNA"/>
</dbReference>
<dbReference type="Gene3D" id="3.40.50.12780">
    <property type="entry name" value="N-terminal domain of ligase-like"/>
    <property type="match status" value="1"/>
</dbReference>
<proteinExistence type="predicted"/>
<dbReference type="PANTHER" id="PTHR43767:SF1">
    <property type="entry name" value="NONRIBOSOMAL PEPTIDE SYNTHASE PES1 (EUROFUNG)-RELATED"/>
    <property type="match status" value="1"/>
</dbReference>
<evidence type="ECO:0000259" key="1">
    <source>
        <dbReference type="Pfam" id="PF00501"/>
    </source>
</evidence>
<dbReference type="Pfam" id="PF13193">
    <property type="entry name" value="AMP-binding_C"/>
    <property type="match status" value="1"/>
</dbReference>
<comment type="caution">
    <text evidence="3">The sequence shown here is derived from an EMBL/GenBank/DDBJ whole genome shotgun (WGS) entry which is preliminary data.</text>
</comment>
<keyword evidence="3" id="KW-0436">Ligase</keyword>
<evidence type="ECO:0000259" key="2">
    <source>
        <dbReference type="Pfam" id="PF13193"/>
    </source>
</evidence>
<gene>
    <name evidence="3" type="ORF">GCM10023175_35920</name>
</gene>
<accession>A0ABP8RUH4</accession>
<keyword evidence="4" id="KW-1185">Reference proteome</keyword>
<feature type="domain" description="AMP-binding enzyme C-terminal" evidence="2">
    <location>
        <begin position="412"/>
        <end position="486"/>
    </location>
</feature>
<dbReference type="PANTHER" id="PTHR43767">
    <property type="entry name" value="LONG-CHAIN-FATTY-ACID--COA LIGASE"/>
    <property type="match status" value="1"/>
</dbReference>
<feature type="domain" description="AMP-dependent synthetase/ligase" evidence="1">
    <location>
        <begin position="10"/>
        <end position="362"/>
    </location>
</feature>
<name>A0ABP8RUH4_9PSEU</name>
<dbReference type="InterPro" id="IPR050237">
    <property type="entry name" value="ATP-dep_AMP-bd_enzyme"/>
</dbReference>